<feature type="signal peptide" evidence="1">
    <location>
        <begin position="1"/>
        <end position="23"/>
    </location>
</feature>
<dbReference type="AlphaFoldDB" id="A0A1S2LKR6"/>
<evidence type="ECO:0000256" key="1">
    <source>
        <dbReference type="SAM" id="SignalP"/>
    </source>
</evidence>
<organism evidence="2 3">
    <name type="scientific">Anaerobacillus arseniciselenatis</name>
    <dbReference type="NCBI Taxonomy" id="85682"/>
    <lineage>
        <taxon>Bacteria</taxon>
        <taxon>Bacillati</taxon>
        <taxon>Bacillota</taxon>
        <taxon>Bacilli</taxon>
        <taxon>Bacillales</taxon>
        <taxon>Bacillaceae</taxon>
        <taxon>Anaerobacillus</taxon>
    </lineage>
</organism>
<reference evidence="2 3" key="1">
    <citation type="submission" date="2016-10" db="EMBL/GenBank/DDBJ databases">
        <title>Draft genome sequences of four alkaliphilic bacteria belonging to the Anaerobacillus genus.</title>
        <authorList>
            <person name="Bassil N.M."/>
            <person name="Lloyd J.R."/>
        </authorList>
    </citation>
    <scope>NUCLEOTIDE SEQUENCE [LARGE SCALE GENOMIC DNA]</scope>
    <source>
        <strain evidence="2 3">DSM 15340</strain>
    </source>
</reference>
<dbReference type="EMBL" id="MLQQ01000021">
    <property type="protein sequence ID" value="OIJ12287.1"/>
    <property type="molecule type" value="Genomic_DNA"/>
</dbReference>
<dbReference type="Proteomes" id="UP000180098">
    <property type="component" value="Unassembled WGS sequence"/>
</dbReference>
<dbReference type="RefSeq" id="WP_071313366.1">
    <property type="nucleotide sequence ID" value="NZ_MLQQ01000021.1"/>
</dbReference>
<keyword evidence="3" id="KW-1185">Reference proteome</keyword>
<gene>
    <name evidence="2" type="ORF">BKP35_10805</name>
</gene>
<evidence type="ECO:0000313" key="2">
    <source>
        <dbReference type="EMBL" id="OIJ12287.1"/>
    </source>
</evidence>
<sequence length="81" mass="8914">MKALVVTVLTSALLVFGAGNTLAMEQEKDGGNTPEVCNFGQFLQKHEDLTVAEARVKYEEHHNTLGAKPSKNFKCEMMMGK</sequence>
<feature type="chain" id="PRO_5010247832" evidence="1">
    <location>
        <begin position="24"/>
        <end position="81"/>
    </location>
</feature>
<proteinExistence type="predicted"/>
<keyword evidence="1" id="KW-0732">Signal</keyword>
<name>A0A1S2LKR6_9BACI</name>
<accession>A0A1S2LKR6</accession>
<evidence type="ECO:0000313" key="3">
    <source>
        <dbReference type="Proteomes" id="UP000180098"/>
    </source>
</evidence>
<comment type="caution">
    <text evidence="2">The sequence shown here is derived from an EMBL/GenBank/DDBJ whole genome shotgun (WGS) entry which is preliminary data.</text>
</comment>
<dbReference type="OrthoDB" id="2166958at2"/>
<protein>
    <submittedName>
        <fullName evidence="2">Uncharacterized protein</fullName>
    </submittedName>
</protein>